<dbReference type="PIRSF" id="PIRSF004749">
    <property type="entry name" value="Pep_def"/>
    <property type="match status" value="1"/>
</dbReference>
<dbReference type="PRINTS" id="PR01576">
    <property type="entry name" value="PDEFORMYLASE"/>
</dbReference>
<dbReference type="Pfam" id="PF01327">
    <property type="entry name" value="Pep_deformylase"/>
    <property type="match status" value="1"/>
</dbReference>
<comment type="function">
    <text evidence="2">Removes the formyl group from the N-terminal Met of newly synthesized proteins. Requires at least a dipeptide for an efficient rate of reaction. N-terminal L-methionine is a prerequisite for activity but the enzyme has broad specificity at other positions.</text>
</comment>
<feature type="binding site" evidence="2">
    <location>
        <position position="91"/>
    </location>
    <ligand>
        <name>Fe cation</name>
        <dbReference type="ChEBI" id="CHEBI:24875"/>
    </ligand>
</feature>
<dbReference type="NCBIfam" id="NF001159">
    <property type="entry name" value="PRK00150.1-3"/>
    <property type="match status" value="1"/>
</dbReference>
<evidence type="ECO:0000256" key="2">
    <source>
        <dbReference type="HAMAP-Rule" id="MF_00163"/>
    </source>
</evidence>
<dbReference type="GO" id="GO:0042586">
    <property type="term" value="F:peptide deformylase activity"/>
    <property type="evidence" value="ECO:0007669"/>
    <property type="project" value="UniProtKB-EC"/>
</dbReference>
<gene>
    <name evidence="2 3" type="primary">def</name>
    <name evidence="3" type="ORF">M9405_01015</name>
</gene>
<evidence type="ECO:0000256" key="1">
    <source>
        <dbReference type="ARBA" id="ARBA00010759"/>
    </source>
</evidence>
<accession>A0ABY4SYF0</accession>
<reference evidence="3" key="1">
    <citation type="submission" date="2022-05" db="EMBL/GenBank/DDBJ databases">
        <title>Impact of host demography and evolutionary history on endosymbiont molecular evolution: a test in carpenter ants (Genus Camponotus) and their Blochmannia endosymbionts.</title>
        <authorList>
            <person name="Manthey J.D."/>
            <person name="Giron J.C."/>
            <person name="Hruska J.P."/>
        </authorList>
    </citation>
    <scope>NUCLEOTIDE SEQUENCE</scope>
    <source>
        <strain evidence="3">C-006</strain>
    </source>
</reference>
<proteinExistence type="inferred from homology"/>
<feature type="binding site" evidence="2">
    <location>
        <position position="137"/>
    </location>
    <ligand>
        <name>Fe cation</name>
        <dbReference type="ChEBI" id="CHEBI:24875"/>
    </ligand>
</feature>
<dbReference type="NCBIfam" id="TIGR00079">
    <property type="entry name" value="pept_deformyl"/>
    <property type="match status" value="1"/>
</dbReference>
<dbReference type="CDD" id="cd00487">
    <property type="entry name" value="Pep_deformylase"/>
    <property type="match status" value="1"/>
</dbReference>
<keyword evidence="4" id="KW-1185">Reference proteome</keyword>
<keyword evidence="2" id="KW-0648">Protein biosynthesis</keyword>
<sequence length="165" mass="18902">MSILEILYYPDYRLRKIADPVTLISPDIAKVISDMFDTMYHKKGIGLAATQINIHKQIITIDLYNNKKERLVFINPIIKKRTGTISIIESCLSIPQVHESVTRSKKIIVQSLDQYGNEFEIEASDLLAVCIQHEVDHLFGKLFIDYLPVSKINDINKNIDTTLKN</sequence>
<feature type="binding site" evidence="2">
    <location>
        <position position="133"/>
    </location>
    <ligand>
        <name>Fe cation</name>
        <dbReference type="ChEBI" id="CHEBI:24875"/>
    </ligand>
</feature>
<protein>
    <recommendedName>
        <fullName evidence="2">Peptide deformylase</fullName>
        <shortName evidence="2">PDF</shortName>
        <ecNumber evidence="2">3.5.1.88</ecNumber>
    </recommendedName>
    <alternativeName>
        <fullName evidence="2">Polypeptide deformylase</fullName>
    </alternativeName>
</protein>
<comment type="similarity">
    <text evidence="1 2">Belongs to the polypeptide deformylase family.</text>
</comment>
<dbReference type="PANTHER" id="PTHR10458:SF22">
    <property type="entry name" value="PEPTIDE DEFORMYLASE"/>
    <property type="match status" value="1"/>
</dbReference>
<comment type="catalytic activity">
    <reaction evidence="2">
        <text>N-terminal N-formyl-L-methionyl-[peptide] + H2O = N-terminal L-methionyl-[peptide] + formate</text>
        <dbReference type="Rhea" id="RHEA:24420"/>
        <dbReference type="Rhea" id="RHEA-COMP:10639"/>
        <dbReference type="Rhea" id="RHEA-COMP:10640"/>
        <dbReference type="ChEBI" id="CHEBI:15377"/>
        <dbReference type="ChEBI" id="CHEBI:15740"/>
        <dbReference type="ChEBI" id="CHEBI:49298"/>
        <dbReference type="ChEBI" id="CHEBI:64731"/>
        <dbReference type="EC" id="3.5.1.88"/>
    </reaction>
</comment>
<keyword evidence="2 3" id="KW-0378">Hydrolase</keyword>
<name>A0ABY4SYF0_9ENTR</name>
<dbReference type="Gene3D" id="3.90.45.10">
    <property type="entry name" value="Peptide deformylase"/>
    <property type="match status" value="1"/>
</dbReference>
<dbReference type="Proteomes" id="UP001056834">
    <property type="component" value="Chromosome"/>
</dbReference>
<evidence type="ECO:0000313" key="4">
    <source>
        <dbReference type="Proteomes" id="UP001056834"/>
    </source>
</evidence>
<comment type="cofactor">
    <cofactor evidence="2">
        <name>Fe(2+)</name>
        <dbReference type="ChEBI" id="CHEBI:29033"/>
    </cofactor>
    <text evidence="2">Binds 1 Fe(2+) ion.</text>
</comment>
<dbReference type="SUPFAM" id="SSF56420">
    <property type="entry name" value="Peptide deformylase"/>
    <property type="match status" value="1"/>
</dbReference>
<evidence type="ECO:0000313" key="3">
    <source>
        <dbReference type="EMBL" id="URJ25293.1"/>
    </source>
</evidence>
<dbReference type="PANTHER" id="PTHR10458">
    <property type="entry name" value="PEPTIDE DEFORMYLASE"/>
    <property type="match status" value="1"/>
</dbReference>
<keyword evidence="2" id="KW-0408">Iron</keyword>
<dbReference type="EC" id="3.5.1.88" evidence="2"/>
<organism evidence="3 4">
    <name type="scientific">Candidatus Blochmannia ocreatus</name>
    <name type="common">nom. nud.</name>
    <dbReference type="NCBI Taxonomy" id="251538"/>
    <lineage>
        <taxon>Bacteria</taxon>
        <taxon>Pseudomonadati</taxon>
        <taxon>Pseudomonadota</taxon>
        <taxon>Gammaproteobacteria</taxon>
        <taxon>Enterobacterales</taxon>
        <taxon>Enterobacteriaceae</taxon>
        <taxon>ant endosymbionts</taxon>
        <taxon>Candidatus Blochmanniella</taxon>
    </lineage>
</organism>
<keyword evidence="2" id="KW-0479">Metal-binding</keyword>
<dbReference type="InterPro" id="IPR036821">
    <property type="entry name" value="Peptide_deformylase_sf"/>
</dbReference>
<dbReference type="InterPro" id="IPR023635">
    <property type="entry name" value="Peptide_deformylase"/>
</dbReference>
<feature type="active site" evidence="2">
    <location>
        <position position="134"/>
    </location>
</feature>
<dbReference type="RefSeq" id="WP_250223424.1">
    <property type="nucleotide sequence ID" value="NZ_CP097762.1"/>
</dbReference>
<dbReference type="HAMAP" id="MF_00163">
    <property type="entry name" value="Pep_deformylase"/>
    <property type="match status" value="1"/>
</dbReference>
<dbReference type="EMBL" id="CP097762">
    <property type="protein sequence ID" value="URJ25293.1"/>
    <property type="molecule type" value="Genomic_DNA"/>
</dbReference>